<keyword evidence="4" id="KW-0233">DNA recombination</keyword>
<dbReference type="InterPro" id="IPR003798">
    <property type="entry name" value="DNA_recombination_RmuC"/>
</dbReference>
<evidence type="ECO:0000256" key="2">
    <source>
        <dbReference type="ARBA" id="ARBA00009840"/>
    </source>
</evidence>
<reference evidence="8 9" key="1">
    <citation type="submission" date="2019-05" db="EMBL/GenBank/DDBJ databases">
        <title>OXA-830, a novel chromosomally encoded expanded-spectrum class D beta-lactamase in Aeromonas simiae.</title>
        <authorList>
            <person name="Zhou W."/>
            <person name="Chen Q."/>
        </authorList>
    </citation>
    <scope>NUCLEOTIDE SEQUENCE [LARGE SCALE GENOMIC DNA]</scope>
    <source>
        <strain evidence="8 9">A6</strain>
    </source>
</reference>
<feature type="region of interest" description="Disordered" evidence="6">
    <location>
        <begin position="467"/>
        <end position="486"/>
    </location>
</feature>
<dbReference type="PANTHER" id="PTHR30563:SF0">
    <property type="entry name" value="DNA RECOMBINATION PROTEIN RMUC"/>
    <property type="match status" value="1"/>
</dbReference>
<dbReference type="GO" id="GO:0006310">
    <property type="term" value="P:DNA recombination"/>
    <property type="evidence" value="ECO:0007669"/>
    <property type="project" value="UniProtKB-KW"/>
</dbReference>
<dbReference type="PANTHER" id="PTHR30563">
    <property type="entry name" value="DNA RECOMBINATION PROTEIN RMUC"/>
    <property type="match status" value="1"/>
</dbReference>
<dbReference type="KEGG" id="asim:FE240_16500"/>
<keyword evidence="9" id="KW-1185">Reference proteome</keyword>
<comment type="similarity">
    <text evidence="2">Belongs to the RmuC family.</text>
</comment>
<evidence type="ECO:0000256" key="3">
    <source>
        <dbReference type="ARBA" id="ARBA00023054"/>
    </source>
</evidence>
<evidence type="ECO:0000256" key="7">
    <source>
        <dbReference type="SAM" id="Phobius"/>
    </source>
</evidence>
<dbReference type="Pfam" id="PF02646">
    <property type="entry name" value="RmuC"/>
    <property type="match status" value="1"/>
</dbReference>
<dbReference type="EMBL" id="CP040449">
    <property type="protein sequence ID" value="QFI56133.1"/>
    <property type="molecule type" value="Genomic_DNA"/>
</dbReference>
<evidence type="ECO:0000256" key="5">
    <source>
        <dbReference type="SAM" id="Coils"/>
    </source>
</evidence>
<keyword evidence="7" id="KW-0812">Transmembrane</keyword>
<accession>A0A5J6X1Y8</accession>
<keyword evidence="3 5" id="KW-0175">Coiled coil</keyword>
<organism evidence="8 9">
    <name type="scientific">Aeromonas simiae</name>
    <dbReference type="NCBI Taxonomy" id="218936"/>
    <lineage>
        <taxon>Bacteria</taxon>
        <taxon>Pseudomonadati</taxon>
        <taxon>Pseudomonadota</taxon>
        <taxon>Gammaproteobacteria</taxon>
        <taxon>Aeromonadales</taxon>
        <taxon>Aeromonadaceae</taxon>
        <taxon>Aeromonas</taxon>
    </lineage>
</organism>
<feature type="coiled-coil region" evidence="5">
    <location>
        <begin position="59"/>
        <end position="134"/>
    </location>
</feature>
<evidence type="ECO:0000256" key="6">
    <source>
        <dbReference type="SAM" id="MobiDB-lite"/>
    </source>
</evidence>
<protein>
    <submittedName>
        <fullName evidence="8">DNA recombination protein RmuC</fullName>
    </submittedName>
</protein>
<gene>
    <name evidence="8" type="primary">rmuC</name>
    <name evidence="8" type="ORF">FE240_16500</name>
</gene>
<comment type="function">
    <text evidence="1">Involved in DNA recombination.</text>
</comment>
<evidence type="ECO:0000313" key="8">
    <source>
        <dbReference type="EMBL" id="QFI56133.1"/>
    </source>
</evidence>
<keyword evidence="7" id="KW-0472">Membrane</keyword>
<evidence type="ECO:0000313" key="9">
    <source>
        <dbReference type="Proteomes" id="UP000594034"/>
    </source>
</evidence>
<keyword evidence="7" id="KW-1133">Transmembrane helix</keyword>
<evidence type="ECO:0000256" key="1">
    <source>
        <dbReference type="ARBA" id="ARBA00003416"/>
    </source>
</evidence>
<sequence>MGDHRRLSGLFDHLVAGQPLSGTTAETTRSPVTAPLWALLAAGLLLCAIAGWLAGRRDTRRLADELAQAQGRIEALLLRQDELNDERAHLQERQEERQQLIIKLTARHKELETMLRAERQAAAEKLQLQQQAEARLVEQFENLSHRIVEQNSTQFRDLNQHSLDRVLTPLREQIESFRRQVGETHAQETEQRHSLRFELERLAELNARMTEEAAALTRALKGDSKQQGNWGEVVLARILGECGLREGHEYETQVSITSEKGQRYQPDVIVHLPQGKEIIIDAKVSLTAYERWYNSDDELEKAVALKEHVASVRNHIRELGRKDYQQLPGVRTLDYVLMFVAVEPAFLVAMEAEPGLVRYGLEHNILLVSPTNLMVALRTIENLWRVDRQNQNARLIAERAGRLYEKLRLFVEEMQSLGGSLQRASESYDKAMGRLATGRGNLLVQAERLRELGVEVPKPLPEALREQALEQGDAEPPARLAANEPE</sequence>
<dbReference type="AlphaFoldDB" id="A0A5J6X1Y8"/>
<dbReference type="Proteomes" id="UP000594034">
    <property type="component" value="Chromosome"/>
</dbReference>
<name>A0A5J6X1Y8_9GAMM</name>
<proteinExistence type="inferred from homology"/>
<feature type="transmembrane region" description="Helical" evidence="7">
    <location>
        <begin position="36"/>
        <end position="55"/>
    </location>
</feature>
<evidence type="ECO:0000256" key="4">
    <source>
        <dbReference type="ARBA" id="ARBA00023172"/>
    </source>
</evidence>